<dbReference type="RefSeq" id="WP_183411071.1">
    <property type="nucleotide sequence ID" value="NZ_JACHWY010000003.1"/>
</dbReference>
<name>A0A7W4W6D4_9GAMM</name>
<dbReference type="Pfam" id="PF14224">
    <property type="entry name" value="DUF4331"/>
    <property type="match status" value="1"/>
</dbReference>
<dbReference type="AlphaFoldDB" id="A0A7W4W6D4"/>
<keyword evidence="3" id="KW-1185">Reference proteome</keyword>
<reference evidence="2 3" key="1">
    <citation type="submission" date="2020-08" db="EMBL/GenBank/DDBJ databases">
        <title>Genomic Encyclopedia of Type Strains, Phase III (KMG-III): the genomes of soil and plant-associated and newly described type strains.</title>
        <authorList>
            <person name="Whitman W."/>
        </authorList>
    </citation>
    <scope>NUCLEOTIDE SEQUENCE [LARGE SCALE GENOMIC DNA]</scope>
    <source>
        <strain evidence="2 3">CECT 8654</strain>
    </source>
</reference>
<feature type="chain" id="PRO_5030708284" description="DUF4331 domain-containing protein" evidence="1">
    <location>
        <begin position="25"/>
        <end position="489"/>
    </location>
</feature>
<evidence type="ECO:0000256" key="1">
    <source>
        <dbReference type="SAM" id="SignalP"/>
    </source>
</evidence>
<evidence type="ECO:0008006" key="4">
    <source>
        <dbReference type="Google" id="ProtNLM"/>
    </source>
</evidence>
<gene>
    <name evidence="2" type="ORF">FHR99_002553</name>
</gene>
<evidence type="ECO:0000313" key="3">
    <source>
        <dbReference type="Proteomes" id="UP000537130"/>
    </source>
</evidence>
<dbReference type="Proteomes" id="UP000537130">
    <property type="component" value="Unassembled WGS sequence"/>
</dbReference>
<keyword evidence="1" id="KW-0732">Signal</keyword>
<feature type="signal peptide" evidence="1">
    <location>
        <begin position="1"/>
        <end position="24"/>
    </location>
</feature>
<proteinExistence type="predicted"/>
<sequence>MQTNIKLTAALLSLAFAAGNPAHASSHREAPFLTHSPKVDGTDFYMFRSYGSESDSTVTFIANYLPLQDAYGGPNYFDLDTEAVYEIHIDNDGDAVEDITFQFDFNDVINDLKVPAGGEMVSVPLKNIGAIGPLANGTDNVTSRQTYTVTRINGVRRSGNSSSVTNSSDGSATFMKPLDNIGNKSISDYAAYAADHVYSITIPGCTDTGKVFVGQRREGFAVNLGEIFDLVNTNPVGPRDGETNTIANKNVTSLALQLPISCVTQGTEPVIGAWTTASLRQARILNPSPTADAFTGGNNGKKASVQGGAFTQVSRLGMPLVNEVVIGLKDKDRFNASHPSADGQFATYVTNPALPELLEILFGVTAPNKFPRTDLVSVFLTGVTGLNQPASVTASEMLRLNTSTPVTATASQDSLGVLAGDNAGFPNGRRPGDDVVDIALRAAMGVLLGNDPDAGDNTLPYTDGAIVSASDFDESFPYLKTPIAGSPAN</sequence>
<organism evidence="2 3">
    <name type="scientific">Litorivivens lipolytica</name>
    <dbReference type="NCBI Taxonomy" id="1524264"/>
    <lineage>
        <taxon>Bacteria</taxon>
        <taxon>Pseudomonadati</taxon>
        <taxon>Pseudomonadota</taxon>
        <taxon>Gammaproteobacteria</taxon>
        <taxon>Litorivivens</taxon>
    </lineage>
</organism>
<evidence type="ECO:0000313" key="2">
    <source>
        <dbReference type="EMBL" id="MBB3048279.1"/>
    </source>
</evidence>
<protein>
    <recommendedName>
        <fullName evidence="4">DUF4331 domain-containing protein</fullName>
    </recommendedName>
</protein>
<dbReference type="EMBL" id="JACHWY010000003">
    <property type="protein sequence ID" value="MBB3048279.1"/>
    <property type="molecule type" value="Genomic_DNA"/>
</dbReference>
<comment type="caution">
    <text evidence="2">The sequence shown here is derived from an EMBL/GenBank/DDBJ whole genome shotgun (WGS) entry which is preliminary data.</text>
</comment>
<dbReference type="InterPro" id="IPR025566">
    <property type="entry name" value="DUF4331"/>
</dbReference>
<accession>A0A7W4W6D4</accession>